<proteinExistence type="predicted"/>
<comment type="caution">
    <text evidence="1">The sequence shown here is derived from an EMBL/GenBank/DDBJ whole genome shotgun (WGS) entry which is preliminary data.</text>
</comment>
<dbReference type="AlphaFoldDB" id="A0AA38WAF2"/>
<evidence type="ECO:0008006" key="3">
    <source>
        <dbReference type="Google" id="ProtNLM"/>
    </source>
</evidence>
<reference evidence="1" key="1">
    <citation type="submission" date="2023-03" db="EMBL/GenBank/DDBJ databases">
        <title>Chromosome-scale reference genome and RAD-based genetic map of yellow starthistle (Centaurea solstitialis) reveal putative structural variation and QTLs associated with invader traits.</title>
        <authorList>
            <person name="Reatini B."/>
            <person name="Cang F.A."/>
            <person name="Jiang Q."/>
            <person name="Mckibben M.T.W."/>
            <person name="Barker M.S."/>
            <person name="Rieseberg L.H."/>
            <person name="Dlugosch K.M."/>
        </authorList>
    </citation>
    <scope>NUCLEOTIDE SEQUENCE</scope>
    <source>
        <strain evidence="1">CAN-66</strain>
        <tissue evidence="1">Leaf</tissue>
    </source>
</reference>
<dbReference type="CDD" id="cd09272">
    <property type="entry name" value="RNase_HI_RT_Ty1"/>
    <property type="match status" value="1"/>
</dbReference>
<accession>A0AA38WAF2</accession>
<sequence>MDPSVMIMPNKDLAVSQLEYSQAIGTIDYGLCYLGYPSVLEGYSDASWITHVEEDHSSTTGWVFLLEGGAISWGSKKQTCITNSTMESEFVALAAAGKEAEWLRNLIYEILLWSKLVAPISIHCDSAATLAKAYREV</sequence>
<keyword evidence="2" id="KW-1185">Reference proteome</keyword>
<dbReference type="PANTHER" id="PTHR11439:SF521">
    <property type="entry name" value="RNA-DIRECTED DNA POLYMERASE"/>
    <property type="match status" value="1"/>
</dbReference>
<name>A0AA38WAF2_9ASTR</name>
<dbReference type="PANTHER" id="PTHR11439">
    <property type="entry name" value="GAG-POL-RELATED RETROTRANSPOSON"/>
    <property type="match status" value="1"/>
</dbReference>
<dbReference type="EMBL" id="JARYMX010000007">
    <property type="protein sequence ID" value="KAJ9541131.1"/>
    <property type="molecule type" value="Genomic_DNA"/>
</dbReference>
<dbReference type="Proteomes" id="UP001172457">
    <property type="component" value="Chromosome 7"/>
</dbReference>
<gene>
    <name evidence="1" type="ORF">OSB04_027637</name>
</gene>
<protein>
    <recommendedName>
        <fullName evidence="3">Zinc finger, CCHC-type</fullName>
    </recommendedName>
</protein>
<organism evidence="1 2">
    <name type="scientific">Centaurea solstitialis</name>
    <name type="common">yellow star-thistle</name>
    <dbReference type="NCBI Taxonomy" id="347529"/>
    <lineage>
        <taxon>Eukaryota</taxon>
        <taxon>Viridiplantae</taxon>
        <taxon>Streptophyta</taxon>
        <taxon>Embryophyta</taxon>
        <taxon>Tracheophyta</taxon>
        <taxon>Spermatophyta</taxon>
        <taxon>Magnoliopsida</taxon>
        <taxon>eudicotyledons</taxon>
        <taxon>Gunneridae</taxon>
        <taxon>Pentapetalae</taxon>
        <taxon>asterids</taxon>
        <taxon>campanulids</taxon>
        <taxon>Asterales</taxon>
        <taxon>Asteraceae</taxon>
        <taxon>Carduoideae</taxon>
        <taxon>Cardueae</taxon>
        <taxon>Centaureinae</taxon>
        <taxon>Centaurea</taxon>
    </lineage>
</organism>
<evidence type="ECO:0000313" key="2">
    <source>
        <dbReference type="Proteomes" id="UP001172457"/>
    </source>
</evidence>
<evidence type="ECO:0000313" key="1">
    <source>
        <dbReference type="EMBL" id="KAJ9541131.1"/>
    </source>
</evidence>